<dbReference type="GO" id="GO:0000049">
    <property type="term" value="F:tRNA binding"/>
    <property type="evidence" value="ECO:0007669"/>
    <property type="project" value="TreeGrafter"/>
</dbReference>
<evidence type="ECO:0000313" key="13">
    <source>
        <dbReference type="Proteomes" id="UP000245591"/>
    </source>
</evidence>
<sequence>MKDLIISSQQIFFIENILTKIQNSAQPDLSQNAICLTVDTDQNSIYIISINHHGLPYLYRFSNDPKTFIAKDVTRVAELPVDLSKDSIVAFKYLSDTESIFVALRNGGIYSINISDVSFSIPDHNKQFNIIGNFDYGIKACEWSPDEELLTIVTGENKIIIINSEYDLQFEGEPLTASMISSGFVSVGWGKKETQFHGKLGKQAAQKANEAIITRISENDDKSPRISWRGDSSIFAVSFQGDDRRVIQVYSNDGTYLCSSEPIECLEQTISWKPSGSVIASTEKLEHLYRVVFYERNGLRHYEFNLPKNVIKVDNLYWNNNSSILAVIAQVQTEHIDNDIKNSTETVVQLWTCGNYHWYLKQEINSKCLGGIVNSFTWDVENPYLIHILATSYPTNSSTYIQLSLANIDNVSHVPSNQSSAVAVVSDNNKLLVTPFGISNVPPPMSLYSVDVNESLEKSSNKTIRSVALAGFGNGNSFATLLNDGKTINLYEMGDAVKSVVQYNKPKLLATLLDIDSFLSTGTFFGRQVVWPAPNCILVFGFVSSTSPDSSELYKDAVLQLSLSHDQSGIIFTSIEFTSSISCTSPALRLVNTPLTEMVILALSDGSLFEVKYGDELYFDRLQITLDDPTVHLDTVYVDSQSENSIEYINDIEDSSSNKRLAIVSLSNRNVLRINNEMVTPSCTSFYLRNDYLILTTTLHVLQFIPISDEIFRNTSLDFIANSELKRRIERGSVIVLVHPVSDSVVLQLPRGNLETIKPRALVLSNIKKYIDTKNFSAAFHTCRTNRVDFSIMYNYNKDIFVSNMENVIKQIGDVEYLCLLASSFATVPSSSPTGQKKNQSGNVANNNNNDLCQSFRITLESVDKTKYLQPILTCYVSEQPPATESALIEIKKLGDSSFEIQSESLSYLLFLVDLGLVYKAALGCYDLELALLVAQKGQSDPREYLTLLSKWNSVKSDSNYQKYLIDTYLQKPESGVSNLINWYLTRIKAGLKDEETPQGKTIDKTGYEEDDYNYGADIEQAWNKLTQYINKHELYEKSLKLFRSDNIEKTMKSAFGESLESEAESISSTIKQIAKASYLKLCSMYGTYLEEKRDYINAATLYVISKEKSKAVECYEKAGKWSEALSLATSPKSGYTLQQVNTLATKLANNLVSSGGNTRYLDAAKIILEYTNQIEQGVQYYISGQAWSEAIRSCYRFGRVDLVEMNIYPSLIEQHGSLLSSIEELQSKLEGKINRLSELRSVPLSQVAASLLPISTNQGQTVDVDMMLDTASMASQFSVFTVASNTNTTVSKATKSTARSQRTSGSRMTSRNRRKEAKKKLRGRKGTIYEESYLVESINRSVVEILGLSQNDVPNMLFALMNFDRFDLANELSLVFTKLINTTNNCVDDVFDNQRLIVTDDDMEFDEQGNQILREGENQKGNTVGTKLNKPEKIGFGWKYTILDKE</sequence>
<keyword evidence="13" id="KW-1185">Reference proteome</keyword>
<evidence type="ECO:0000256" key="5">
    <source>
        <dbReference type="ARBA" id="ARBA00022694"/>
    </source>
</evidence>
<dbReference type="SUPFAM" id="SSF69322">
    <property type="entry name" value="Tricorn protease domain 2"/>
    <property type="match status" value="1"/>
</dbReference>
<dbReference type="InterPro" id="IPR056166">
    <property type="entry name" value="TPR_ELP1"/>
</dbReference>
<organism evidence="12 13">
    <name type="scientific">Smittium angustum</name>
    <dbReference type="NCBI Taxonomy" id="133377"/>
    <lineage>
        <taxon>Eukaryota</taxon>
        <taxon>Fungi</taxon>
        <taxon>Fungi incertae sedis</taxon>
        <taxon>Zoopagomycota</taxon>
        <taxon>Kickxellomycotina</taxon>
        <taxon>Harpellomycetes</taxon>
        <taxon>Harpellales</taxon>
        <taxon>Legeriomycetaceae</taxon>
        <taxon>Smittium</taxon>
    </lineage>
</organism>
<proteinExistence type="inferred from homology"/>
<evidence type="ECO:0000259" key="10">
    <source>
        <dbReference type="Pfam" id="PF23925"/>
    </source>
</evidence>
<evidence type="ECO:0000259" key="9">
    <source>
        <dbReference type="Pfam" id="PF23878"/>
    </source>
</evidence>
<dbReference type="GO" id="GO:0033588">
    <property type="term" value="C:elongator holoenzyme complex"/>
    <property type="evidence" value="ECO:0007669"/>
    <property type="project" value="InterPro"/>
</dbReference>
<feature type="domain" description="ELP1 first N-terminal beta-propeller" evidence="7">
    <location>
        <begin position="20"/>
        <end position="380"/>
    </location>
</feature>
<dbReference type="Pfam" id="PF04762">
    <property type="entry name" value="Beta-prop_ELP1_1st"/>
    <property type="match status" value="1"/>
</dbReference>
<dbReference type="GO" id="GO:0005829">
    <property type="term" value="C:cytosol"/>
    <property type="evidence" value="ECO:0007669"/>
    <property type="project" value="TreeGrafter"/>
</dbReference>
<comment type="caution">
    <text evidence="12">The sequence shown here is derived from an EMBL/GenBank/DDBJ whole genome shotgun (WGS) entry which is preliminary data.</text>
</comment>
<evidence type="ECO:0000256" key="1">
    <source>
        <dbReference type="ARBA" id="ARBA00004496"/>
    </source>
</evidence>
<dbReference type="InterPro" id="IPR006849">
    <property type="entry name" value="Elp1"/>
</dbReference>
<comment type="similarity">
    <text evidence="3">Belongs to the ELP1/IKA1 family.</text>
</comment>
<evidence type="ECO:0000259" key="7">
    <source>
        <dbReference type="Pfam" id="PF04762"/>
    </source>
</evidence>
<feature type="domain" description="ELP1 three-helical bundle" evidence="11">
    <location>
        <begin position="1202"/>
        <end position="1389"/>
    </location>
</feature>
<feature type="domain" description="ELP1 alpha-solenoid" evidence="10">
    <location>
        <begin position="760"/>
        <end position="950"/>
    </location>
</feature>
<keyword evidence="4" id="KW-0963">Cytoplasm</keyword>
<dbReference type="Pfam" id="PF23878">
    <property type="entry name" value="TPR_ELP1"/>
    <property type="match status" value="1"/>
</dbReference>
<dbReference type="UniPathway" id="UPA00988"/>
<dbReference type="PANTHER" id="PTHR12747">
    <property type="entry name" value="ELONGATOR COMPLEX PROTEIN 1"/>
    <property type="match status" value="1"/>
</dbReference>
<comment type="pathway">
    <text evidence="2">tRNA modification; 5-methoxycarbonylmethyl-2-thiouridine-tRNA biosynthesis.</text>
</comment>
<dbReference type="PANTHER" id="PTHR12747:SF0">
    <property type="entry name" value="ELONGATOR COMPLEX PROTEIN 1"/>
    <property type="match status" value="1"/>
</dbReference>
<name>A0A2U1JF38_SMIAN</name>
<dbReference type="InterPro" id="IPR056167">
    <property type="entry name" value="A-sol_ELP1"/>
</dbReference>
<dbReference type="Pfam" id="PF23797">
    <property type="entry name" value="Beta-prop_ELP1_2nd"/>
    <property type="match status" value="1"/>
</dbReference>
<dbReference type="PIRSF" id="PIRSF017233">
    <property type="entry name" value="IKAP"/>
    <property type="match status" value="1"/>
</dbReference>
<evidence type="ECO:0008006" key="14">
    <source>
        <dbReference type="Google" id="ProtNLM"/>
    </source>
</evidence>
<feature type="compositionally biased region" description="Basic residues" evidence="6">
    <location>
        <begin position="1311"/>
        <end position="1324"/>
    </location>
</feature>
<feature type="domain" description="ELP1 N-terminal second beta-propeller" evidence="8">
    <location>
        <begin position="425"/>
        <end position="736"/>
    </location>
</feature>
<keyword evidence="5" id="KW-0819">tRNA processing</keyword>
<dbReference type="Pfam" id="PF23925">
    <property type="entry name" value="A-sol_ELP1"/>
    <property type="match status" value="1"/>
</dbReference>
<evidence type="ECO:0000256" key="3">
    <source>
        <dbReference type="ARBA" id="ARBA00006086"/>
    </source>
</evidence>
<dbReference type="EMBL" id="MBFU01000011">
    <property type="protein sequence ID" value="PWA03563.1"/>
    <property type="molecule type" value="Genomic_DNA"/>
</dbReference>
<feature type="region of interest" description="Disordered" evidence="6">
    <location>
        <begin position="1292"/>
        <end position="1324"/>
    </location>
</feature>
<evidence type="ECO:0000256" key="4">
    <source>
        <dbReference type="ARBA" id="ARBA00022490"/>
    </source>
</evidence>
<dbReference type="InterPro" id="IPR056169">
    <property type="entry name" value="HB_ELP1"/>
</dbReference>
<evidence type="ECO:0000259" key="8">
    <source>
        <dbReference type="Pfam" id="PF23797"/>
    </source>
</evidence>
<dbReference type="InterPro" id="IPR056164">
    <property type="entry name" value="Beta-prop_ELP1_1st"/>
</dbReference>
<feature type="domain" description="ELP1 TPR" evidence="9">
    <location>
        <begin position="1084"/>
        <end position="1193"/>
    </location>
</feature>
<dbReference type="InterPro" id="IPR056165">
    <property type="entry name" value="Beta-prop_ELP1_2nd"/>
</dbReference>
<dbReference type="Proteomes" id="UP000245591">
    <property type="component" value="Unassembled WGS sequence"/>
</dbReference>
<dbReference type="GO" id="GO:0002926">
    <property type="term" value="P:tRNA wobble base 5-methoxycarbonylmethyl-2-thiouridinylation"/>
    <property type="evidence" value="ECO:0007669"/>
    <property type="project" value="TreeGrafter"/>
</dbReference>
<comment type="subcellular location">
    <subcellularLocation>
        <location evidence="1">Cytoplasm</location>
    </subcellularLocation>
</comment>
<reference evidence="12 13" key="1">
    <citation type="journal article" date="2018" name="MBio">
        <title>Comparative Genomics Reveals the Core Gene Toolbox for the Fungus-Insect Symbiosis.</title>
        <authorList>
            <person name="Wang Y."/>
            <person name="Stata M."/>
            <person name="Wang W."/>
            <person name="Stajich J.E."/>
            <person name="White M.M."/>
            <person name="Moncalvo J.M."/>
        </authorList>
    </citation>
    <scope>NUCLEOTIDE SEQUENCE [LARGE SCALE GENOMIC DNA]</scope>
    <source>
        <strain evidence="12 13">AUS-126-30</strain>
    </source>
</reference>
<evidence type="ECO:0000256" key="6">
    <source>
        <dbReference type="SAM" id="MobiDB-lite"/>
    </source>
</evidence>
<accession>A0A2U1JF38</accession>
<dbReference type="Pfam" id="PF23936">
    <property type="entry name" value="HB_ELP1"/>
    <property type="match status" value="1"/>
</dbReference>
<evidence type="ECO:0000313" key="12">
    <source>
        <dbReference type="EMBL" id="PWA03563.1"/>
    </source>
</evidence>
<evidence type="ECO:0000256" key="2">
    <source>
        <dbReference type="ARBA" id="ARBA00005043"/>
    </source>
</evidence>
<protein>
    <recommendedName>
        <fullName evidence="14">Elongator complex protein 1</fullName>
    </recommendedName>
</protein>
<evidence type="ECO:0000259" key="11">
    <source>
        <dbReference type="Pfam" id="PF23936"/>
    </source>
</evidence>
<gene>
    <name evidence="12" type="ORF">BB558_000268</name>
</gene>
<feature type="compositionally biased region" description="Polar residues" evidence="6">
    <location>
        <begin position="1292"/>
        <end position="1310"/>
    </location>
</feature>